<protein>
    <recommendedName>
        <fullName evidence="2">asparagine synthase (glutamine-hydrolyzing)</fullName>
        <ecNumber evidence="2">6.3.5.4</ecNumber>
    </recommendedName>
</protein>
<dbReference type="EMBL" id="JSYL01000003">
    <property type="protein sequence ID" value="KIA89345.1"/>
    <property type="molecule type" value="Genomic_DNA"/>
</dbReference>
<dbReference type="STRING" id="266749.SAMN05421876_105134"/>
<comment type="pathway">
    <text evidence="1">Amino-acid biosynthesis; L-asparagine biosynthesis; L-asparagine from L-aspartate (L-Gln route): step 1/1.</text>
</comment>
<dbReference type="GO" id="GO:0004066">
    <property type="term" value="F:asparagine synthase (glutamine-hydrolyzing) activity"/>
    <property type="evidence" value="ECO:0007669"/>
    <property type="project" value="UniProtKB-EC"/>
</dbReference>
<evidence type="ECO:0000256" key="3">
    <source>
        <dbReference type="ARBA" id="ARBA00048741"/>
    </source>
</evidence>
<dbReference type="InterPro" id="IPR014729">
    <property type="entry name" value="Rossmann-like_a/b/a_fold"/>
</dbReference>
<dbReference type="InterPro" id="IPR001962">
    <property type="entry name" value="Asn_synthase"/>
</dbReference>
<dbReference type="OrthoDB" id="1551487at2"/>
<dbReference type="Proteomes" id="UP000031473">
    <property type="component" value="Unassembled WGS sequence"/>
</dbReference>
<evidence type="ECO:0000256" key="1">
    <source>
        <dbReference type="ARBA" id="ARBA00005187"/>
    </source>
</evidence>
<evidence type="ECO:0000256" key="2">
    <source>
        <dbReference type="ARBA" id="ARBA00012737"/>
    </source>
</evidence>
<sequence length="550" mass="64882">MKKGFSLIISPNNIEVNSFIAKEYDSFYLQNSQFEFLFEGVLLNKHKLLKEFALKDFETLIQELYLVKKEQIIKLFEGEYRGFILDKIQNKLFVFTNITSTQRVFYTNFEERIFIDTSLIRLNETLRNLGITTQPDFESIYQLLCFTNLPEDKTPIQNIKKLLDGNYLEIDCKTLENKEIEYFNIAAKPMFEGSKNSAIDNIHDIFTDSVLSEYEKDKELGTDHLALLSGGLDSRVAMMYAIKNNQKPGNVFCFSQSGYYDHTISEKIAADFNIHYEFIPLNGGKFLKKIDELTEISEGMVFYTGGIHVQHALENLHYENFALFHSGQIGDGVLGGFNSEPKKKKPTYYKIVNNQKFLPKVQNSLDEILKKYESEELFMLRNVAYNRTGLGAHVFQQKRYQTSPFMTKDFLRFAISLPEEWKFNHRFYIEWINKHCKEATKYRWERTLMKPDAKWKTSFGDKVMKRGFNILNNKILKTPQNSSMYPYQYYFDNDLEIQQYYQKYFDDNIHRLENYPELSQDVFSLFESESFSLKSKAINILSIFKLYFQR</sequence>
<accession>A0A0C1D688</accession>
<evidence type="ECO:0000259" key="4">
    <source>
        <dbReference type="Pfam" id="PF00733"/>
    </source>
</evidence>
<dbReference type="SUPFAM" id="SSF52402">
    <property type="entry name" value="Adenine nucleotide alpha hydrolases-like"/>
    <property type="match status" value="1"/>
</dbReference>
<keyword evidence="6" id="KW-1185">Reference proteome</keyword>
<dbReference type="InterPro" id="IPR029055">
    <property type="entry name" value="Ntn_hydrolases_N"/>
</dbReference>
<proteinExistence type="predicted"/>
<reference evidence="5 6" key="1">
    <citation type="submission" date="2014-10" db="EMBL/GenBank/DDBJ databases">
        <title>Kaistella jeonii genome.</title>
        <authorList>
            <person name="Clayton J.T."/>
            <person name="Newman J.D."/>
        </authorList>
    </citation>
    <scope>NUCLEOTIDE SEQUENCE [LARGE SCALE GENOMIC DNA]</scope>
    <source>
        <strain evidence="5 6">DSM 17048</strain>
    </source>
</reference>
<organism evidence="5 6">
    <name type="scientific">Kaistella jeonii</name>
    <dbReference type="NCBI Taxonomy" id="266749"/>
    <lineage>
        <taxon>Bacteria</taxon>
        <taxon>Pseudomonadati</taxon>
        <taxon>Bacteroidota</taxon>
        <taxon>Flavobacteriia</taxon>
        <taxon>Flavobacteriales</taxon>
        <taxon>Weeksellaceae</taxon>
        <taxon>Chryseobacterium group</taxon>
        <taxon>Kaistella</taxon>
    </lineage>
</organism>
<gene>
    <name evidence="5" type="ORF">OA86_07045</name>
</gene>
<dbReference type="InterPro" id="IPR051786">
    <property type="entry name" value="ASN_synthetase/amidase"/>
</dbReference>
<dbReference type="Gene3D" id="3.40.50.620">
    <property type="entry name" value="HUPs"/>
    <property type="match status" value="1"/>
</dbReference>
<dbReference type="RefSeq" id="WP_039350958.1">
    <property type="nucleotide sequence ID" value="NZ_FOLA01000005.1"/>
</dbReference>
<dbReference type="PANTHER" id="PTHR43284:SF1">
    <property type="entry name" value="ASPARAGINE SYNTHETASE"/>
    <property type="match status" value="1"/>
</dbReference>
<dbReference type="EC" id="6.3.5.4" evidence="2"/>
<dbReference type="AlphaFoldDB" id="A0A0C1D688"/>
<name>A0A0C1D688_9FLAO</name>
<dbReference type="PANTHER" id="PTHR43284">
    <property type="entry name" value="ASPARAGINE SYNTHETASE (GLUTAMINE-HYDROLYZING)"/>
    <property type="match status" value="1"/>
</dbReference>
<comment type="catalytic activity">
    <reaction evidence="3">
        <text>L-aspartate + L-glutamine + ATP + H2O = L-asparagine + L-glutamate + AMP + diphosphate + H(+)</text>
        <dbReference type="Rhea" id="RHEA:12228"/>
        <dbReference type="ChEBI" id="CHEBI:15377"/>
        <dbReference type="ChEBI" id="CHEBI:15378"/>
        <dbReference type="ChEBI" id="CHEBI:29985"/>
        <dbReference type="ChEBI" id="CHEBI:29991"/>
        <dbReference type="ChEBI" id="CHEBI:30616"/>
        <dbReference type="ChEBI" id="CHEBI:33019"/>
        <dbReference type="ChEBI" id="CHEBI:58048"/>
        <dbReference type="ChEBI" id="CHEBI:58359"/>
        <dbReference type="ChEBI" id="CHEBI:456215"/>
        <dbReference type="EC" id="6.3.5.4"/>
    </reaction>
</comment>
<dbReference type="GO" id="GO:0006529">
    <property type="term" value="P:asparagine biosynthetic process"/>
    <property type="evidence" value="ECO:0007669"/>
    <property type="project" value="InterPro"/>
</dbReference>
<feature type="domain" description="Asparagine synthetase" evidence="4">
    <location>
        <begin position="203"/>
        <end position="343"/>
    </location>
</feature>
<dbReference type="Pfam" id="PF00733">
    <property type="entry name" value="Asn_synthase"/>
    <property type="match status" value="1"/>
</dbReference>
<evidence type="ECO:0000313" key="6">
    <source>
        <dbReference type="Proteomes" id="UP000031473"/>
    </source>
</evidence>
<evidence type="ECO:0000313" key="5">
    <source>
        <dbReference type="EMBL" id="KIA89345.1"/>
    </source>
</evidence>
<comment type="caution">
    <text evidence="5">The sequence shown here is derived from an EMBL/GenBank/DDBJ whole genome shotgun (WGS) entry which is preliminary data.</text>
</comment>
<dbReference type="Gene3D" id="3.60.20.10">
    <property type="entry name" value="Glutamine Phosphoribosylpyrophosphate, subunit 1, domain 1"/>
    <property type="match status" value="1"/>
</dbReference>